<feature type="chain" id="PRO_5046192882" evidence="2">
    <location>
        <begin position="36"/>
        <end position="211"/>
    </location>
</feature>
<feature type="compositionally biased region" description="Polar residues" evidence="1">
    <location>
        <begin position="193"/>
        <end position="202"/>
    </location>
</feature>
<accession>A0ABT4TLS3</accession>
<comment type="caution">
    <text evidence="3">The sequence shown here is derived from an EMBL/GenBank/DDBJ whole genome shotgun (WGS) entry which is preliminary data.</text>
</comment>
<dbReference type="InterPro" id="IPR006311">
    <property type="entry name" value="TAT_signal"/>
</dbReference>
<sequence length="211" mass="22866">MPVTTATALRRTTVACGSAAAALLLAAGLAAPAHADHEDTPTARQLLELCDNGTDVCVFHPEGPVQEHQAARRVVGSPVYNCTDREQWMSVGWSDTTSDTNSVGLSLGGQYGFSEVFKVSFEVTYGHEWKTSHTESQTTTVIAGPGEVGRVYVGPRMQTVNGTYELHFPDRYYGHYYWYVPFEATGPTGDQGGTVTQSTRPMTSEERAAHC</sequence>
<feature type="region of interest" description="Disordered" evidence="1">
    <location>
        <begin position="188"/>
        <end position="211"/>
    </location>
</feature>
<organism evidence="3 4">
    <name type="scientific">Nocardiopsis suaedae</name>
    <dbReference type="NCBI Taxonomy" id="3018444"/>
    <lineage>
        <taxon>Bacteria</taxon>
        <taxon>Bacillati</taxon>
        <taxon>Actinomycetota</taxon>
        <taxon>Actinomycetes</taxon>
        <taxon>Streptosporangiales</taxon>
        <taxon>Nocardiopsidaceae</taxon>
        <taxon>Nocardiopsis</taxon>
    </lineage>
</organism>
<dbReference type="EMBL" id="JAQFWP010000018">
    <property type="protein sequence ID" value="MDA2805189.1"/>
    <property type="molecule type" value="Genomic_DNA"/>
</dbReference>
<proteinExistence type="predicted"/>
<feature type="signal peptide" evidence="2">
    <location>
        <begin position="1"/>
        <end position="35"/>
    </location>
</feature>
<evidence type="ECO:0000313" key="3">
    <source>
        <dbReference type="EMBL" id="MDA2805189.1"/>
    </source>
</evidence>
<keyword evidence="2" id="KW-0732">Signal</keyword>
<protein>
    <submittedName>
        <fullName evidence="3">Uncharacterized protein</fullName>
    </submittedName>
</protein>
<evidence type="ECO:0000256" key="1">
    <source>
        <dbReference type="SAM" id="MobiDB-lite"/>
    </source>
</evidence>
<dbReference type="SUPFAM" id="SSF56973">
    <property type="entry name" value="Aerolisin/ETX pore-forming domain"/>
    <property type="match status" value="1"/>
</dbReference>
<evidence type="ECO:0000256" key="2">
    <source>
        <dbReference type="SAM" id="SignalP"/>
    </source>
</evidence>
<dbReference type="Proteomes" id="UP001165685">
    <property type="component" value="Unassembled WGS sequence"/>
</dbReference>
<reference evidence="3" key="1">
    <citation type="submission" date="2023-01" db="EMBL/GenBank/DDBJ databases">
        <title>Draft genome sequence of Nocardiopsis sp. LSu2-4 isolated from halophytes.</title>
        <authorList>
            <person name="Duangmal K."/>
            <person name="Chantavorakit T."/>
        </authorList>
    </citation>
    <scope>NUCLEOTIDE SEQUENCE</scope>
    <source>
        <strain evidence="3">LSu2-4</strain>
    </source>
</reference>
<dbReference type="PROSITE" id="PS51318">
    <property type="entry name" value="TAT"/>
    <property type="match status" value="1"/>
</dbReference>
<gene>
    <name evidence="3" type="ORF">O4U47_11775</name>
</gene>
<keyword evidence="4" id="KW-1185">Reference proteome</keyword>
<name>A0ABT4TLS3_9ACTN</name>
<dbReference type="RefSeq" id="WP_270677843.1">
    <property type="nucleotide sequence ID" value="NZ_JAQFWP010000018.1"/>
</dbReference>
<evidence type="ECO:0000313" key="4">
    <source>
        <dbReference type="Proteomes" id="UP001165685"/>
    </source>
</evidence>